<dbReference type="NCBIfam" id="TIGR02228">
    <property type="entry name" value="sigpep_I_arch"/>
    <property type="match status" value="1"/>
</dbReference>
<dbReference type="InterPro" id="IPR001733">
    <property type="entry name" value="Peptidase_S26B"/>
</dbReference>
<reference evidence="4" key="1">
    <citation type="submission" date="2021-01" db="EMBL/GenBank/DDBJ databases">
        <title>Lacisediminihabitans sp. nov. strain G11-30, isolated from Antarctic Soil.</title>
        <authorList>
            <person name="Li J."/>
        </authorList>
    </citation>
    <scope>NUCLEOTIDE SEQUENCE</scope>
    <source>
        <strain evidence="4">G11-30</strain>
    </source>
</reference>
<protein>
    <recommendedName>
        <fullName evidence="1">Signal peptidase I</fullName>
        <ecNumber evidence="1">3.4.21.89</ecNumber>
    </recommendedName>
</protein>
<comment type="caution">
    <text evidence="4">The sequence shown here is derived from an EMBL/GenBank/DDBJ whole genome shotgun (WGS) entry which is preliminary data.</text>
</comment>
<dbReference type="Proteomes" id="UP000636458">
    <property type="component" value="Unassembled WGS sequence"/>
</dbReference>
<evidence type="ECO:0000256" key="2">
    <source>
        <dbReference type="SAM" id="Phobius"/>
    </source>
</evidence>
<keyword evidence="5" id="KW-1185">Reference proteome</keyword>
<dbReference type="GO" id="GO:0009003">
    <property type="term" value="F:signal peptidase activity"/>
    <property type="evidence" value="ECO:0007669"/>
    <property type="project" value="UniProtKB-EC"/>
</dbReference>
<keyword evidence="2" id="KW-0472">Membrane</keyword>
<gene>
    <name evidence="4" type="ORF">IV501_15185</name>
</gene>
<keyword evidence="3" id="KW-0732">Signal</keyword>
<dbReference type="RefSeq" id="WP_200557178.1">
    <property type="nucleotide sequence ID" value="NZ_JAEPES010000006.1"/>
</dbReference>
<organism evidence="4 5">
    <name type="scientific">Lacisediminihabitans changchengi</name>
    <dbReference type="NCBI Taxonomy" id="2787634"/>
    <lineage>
        <taxon>Bacteria</taxon>
        <taxon>Bacillati</taxon>
        <taxon>Actinomycetota</taxon>
        <taxon>Actinomycetes</taxon>
        <taxon>Micrococcales</taxon>
        <taxon>Microbacteriaceae</taxon>
        <taxon>Lacisediminihabitans</taxon>
    </lineage>
</organism>
<dbReference type="GO" id="GO:0004252">
    <property type="term" value="F:serine-type endopeptidase activity"/>
    <property type="evidence" value="ECO:0007669"/>
    <property type="project" value="UniProtKB-UniRule"/>
</dbReference>
<dbReference type="AlphaFoldDB" id="A0A934W4H5"/>
<dbReference type="EMBL" id="JAEPES010000006">
    <property type="protein sequence ID" value="MBK4348976.1"/>
    <property type="molecule type" value="Genomic_DNA"/>
</dbReference>
<accession>A0A934W4H5</accession>
<proteinExistence type="predicted"/>
<evidence type="ECO:0000256" key="1">
    <source>
        <dbReference type="NCBIfam" id="TIGR02228"/>
    </source>
</evidence>
<dbReference type="GO" id="GO:0016020">
    <property type="term" value="C:membrane"/>
    <property type="evidence" value="ECO:0007669"/>
    <property type="project" value="UniProtKB-UniRule"/>
</dbReference>
<keyword evidence="2" id="KW-0812">Transmembrane</keyword>
<dbReference type="EC" id="3.4.21.89" evidence="1"/>
<name>A0A934W4H5_9MICO</name>
<evidence type="ECO:0000256" key="3">
    <source>
        <dbReference type="SAM" id="SignalP"/>
    </source>
</evidence>
<sequence>MKRWKAVTLAATALLALAAFAVIASGVLPYRLYIVHTGSMSPTITSRSAVLVRTGEYRVGQVITFTVADEVITHRLKSIDSAGRMTTKGDGNGTDDPWTLTKNDIIGGVIASPPDLGYWLMYLKNPLGLLSILVGAFVFWQLWSLGNGVGEARHRARRKRRHTASSLG</sequence>
<evidence type="ECO:0000313" key="5">
    <source>
        <dbReference type="Proteomes" id="UP000636458"/>
    </source>
</evidence>
<feature type="transmembrane region" description="Helical" evidence="2">
    <location>
        <begin position="127"/>
        <end position="150"/>
    </location>
</feature>
<evidence type="ECO:0000313" key="4">
    <source>
        <dbReference type="EMBL" id="MBK4348976.1"/>
    </source>
</evidence>
<dbReference type="CDD" id="cd06462">
    <property type="entry name" value="Peptidase_S24_S26"/>
    <property type="match status" value="1"/>
</dbReference>
<feature type="signal peptide" evidence="3">
    <location>
        <begin position="1"/>
        <end position="21"/>
    </location>
</feature>
<feature type="chain" id="PRO_5039587343" description="Signal peptidase I" evidence="3">
    <location>
        <begin position="22"/>
        <end position="168"/>
    </location>
</feature>
<dbReference type="GO" id="GO:0006465">
    <property type="term" value="P:signal peptide processing"/>
    <property type="evidence" value="ECO:0007669"/>
    <property type="project" value="UniProtKB-UniRule"/>
</dbReference>
<keyword evidence="2" id="KW-1133">Transmembrane helix</keyword>
<keyword evidence="4" id="KW-0378">Hydrolase</keyword>